<feature type="compositionally biased region" description="Low complexity" evidence="4">
    <location>
        <begin position="985"/>
        <end position="999"/>
    </location>
</feature>
<proteinExistence type="inferred from homology"/>
<evidence type="ECO:0000313" key="7">
    <source>
        <dbReference type="Proteomes" id="UP000486351"/>
    </source>
</evidence>
<evidence type="ECO:0000256" key="1">
    <source>
        <dbReference type="ARBA" id="ARBA00007317"/>
    </source>
</evidence>
<reference evidence="6 7" key="1">
    <citation type="submission" date="2018-09" db="EMBL/GenBank/DDBJ databases">
        <title>Genomic investigation of the strawberry pathogen Phytophthora fragariae indicates pathogenicity is determined by transcriptional variation in three key races.</title>
        <authorList>
            <person name="Adams T.M."/>
            <person name="Armitage A.D."/>
            <person name="Sobczyk M.K."/>
            <person name="Bates H.J."/>
            <person name="Dunwell J.M."/>
            <person name="Nellist C.F."/>
            <person name="Harrison R.J."/>
        </authorList>
    </citation>
    <scope>NUCLEOTIDE SEQUENCE [LARGE SCALE GENOMIC DNA]</scope>
    <source>
        <strain evidence="6 7">NOV-77</strain>
    </source>
</reference>
<feature type="region of interest" description="Disordered" evidence="4">
    <location>
        <begin position="953"/>
        <end position="1005"/>
    </location>
</feature>
<dbReference type="Gene3D" id="3.30.559.10">
    <property type="entry name" value="Chloramphenicol acetyltransferase-like domain"/>
    <property type="match status" value="1"/>
</dbReference>
<dbReference type="InterPro" id="IPR003016">
    <property type="entry name" value="2-oxoA_DH_lipoyl-BS"/>
</dbReference>
<dbReference type="InterPro" id="IPR001078">
    <property type="entry name" value="2-oxoacid_DH_actylTfrase"/>
</dbReference>
<dbReference type="Pfam" id="PF00364">
    <property type="entry name" value="Biotin_lipoyl"/>
    <property type="match status" value="2"/>
</dbReference>
<dbReference type="SUPFAM" id="SSF52777">
    <property type="entry name" value="CoA-dependent acyltransferases"/>
    <property type="match status" value="1"/>
</dbReference>
<sequence length="1237" mass="137456">MLRLVSAARNRPLRVRAAGVVAHGAPRLGVKKSPFLCSYEAPRLSFSSDARGGSRSWGTLAVNDPVAWQEAVKPSLVTFLELKKHLMVPIAFVVPRGDEAWPRAAWGYPLGKHAAWLRKRWRDGGNFGLDPTQLDEMPFAWDWSQYRWDRFILPALRRFYELNGHSDVASEFRVPRASSEWPEHLWGQLLGRKVFNIRSRGDFAKQVEADKDELERIKFCHDSTLNDRNWREKVIPALRVFRQEFGHCNVSNAFRVPSHLPWPEAAWEMRLGNIVKEIRGGSVGGNQHKRELEELGFVWDFFEHEWTKRIRPALETFQRLKGHCRVPRSFVVPSDENWPIESWGLTIGTVVSSIRSQGTYSTQVSRDMARLEELGFVWDFYEHEWSERIRPALETFQRLKGHCRVPRSFVVPSDENWPKESWGLRIGTVVNGIRSQGYYSTQVSRDKARLEELGFVWDFFEHEWSERIMPALETFQRLKGHCRVPKIFVVPSDENWPKESWGLRIGTVVSSIRSQGNYSTQVSRDKTRLEELGFVWDFFEHEWSERIRPALETFQRLKGHCRVPRSFVVPSDENWPKESWGLRIGTVVGGIRSQGIYSTQVSRDKARLEELGFVWDFFEHEWSERIMPALETFHRLKGHCRVPRSFVVPSDENWPKESWGLRIGNVVGGIRSKGNYSTQVSRDKTLLEELGFLRETETMSFQALGRSVRSSRLAARHVVARAARSQVALAAARPSRAFSALQSAALQQRSFQRSQTLTVARTFSSVAAEAVPVPSMGDSISEGTVVEWLKAPGDFVEADEVVVVIETDKVSVDVRAPFSGVLEAQLAQIDENVLVGAPLFSVVKQAAGSAPAAAAAATATPAKEAAAPAGEDLETINVPSMGDSISEGTIVTILKNVGDYVRADEAVLIVETDKVSVDVNAPVSGKLTSVLAKLEDVVEVGSPLFVIDKAATAPAESATPAPTPAAAPAAATTEKAPVSPPTPSTPAKVAAATPSAPATGRYNRNETRVQMSALKMRASHRLKDTQNSAAMLSTFQECDLGNLIALRDELGETFEKAHGVKLGIMSSFLKASAQALQRIPAANSFIDMDAKEIVYNDFVDINVAVASERGVVMPVIRNVEKLSVVDIEKTLTTLGQQARDGTLALEDLAGGTFTVSNSGVNGALLSTSMLAAPQSAILGVHGVKMRPTVHAGKVVPRPMMFLSLTYDHRIIDGREGVTVLKSIAEAISDPRRLLLDM</sequence>
<dbReference type="SUPFAM" id="SSF51230">
    <property type="entry name" value="Single hybrid motif"/>
    <property type="match status" value="2"/>
</dbReference>
<dbReference type="InterPro" id="IPR011053">
    <property type="entry name" value="Single_hybrid_motif"/>
</dbReference>
<dbReference type="InterPro" id="IPR000089">
    <property type="entry name" value="Biotin_lipoyl"/>
</dbReference>
<comment type="caution">
    <text evidence="6">The sequence shown here is derived from an EMBL/GenBank/DDBJ whole genome shotgun (WGS) entry which is preliminary data.</text>
</comment>
<organism evidence="6 7">
    <name type="scientific">Phytophthora fragariae</name>
    <dbReference type="NCBI Taxonomy" id="53985"/>
    <lineage>
        <taxon>Eukaryota</taxon>
        <taxon>Sar</taxon>
        <taxon>Stramenopiles</taxon>
        <taxon>Oomycota</taxon>
        <taxon>Peronosporomycetes</taxon>
        <taxon>Peronosporales</taxon>
        <taxon>Peronosporaceae</taxon>
        <taxon>Phytophthora</taxon>
    </lineage>
</organism>
<dbReference type="Pfam" id="PF00198">
    <property type="entry name" value="2-oxoacid_dh"/>
    <property type="match status" value="1"/>
</dbReference>
<dbReference type="GO" id="GO:0016746">
    <property type="term" value="F:acyltransferase activity"/>
    <property type="evidence" value="ECO:0007669"/>
    <property type="project" value="InterPro"/>
</dbReference>
<evidence type="ECO:0000313" key="6">
    <source>
        <dbReference type="EMBL" id="KAE9360966.1"/>
    </source>
</evidence>
<gene>
    <name evidence="6" type="ORF">PF008_g1490</name>
</gene>
<dbReference type="Gene3D" id="2.40.50.100">
    <property type="match status" value="2"/>
</dbReference>
<feature type="domain" description="Lipoyl-binding" evidence="5">
    <location>
        <begin position="873"/>
        <end position="948"/>
    </location>
</feature>
<dbReference type="PANTHER" id="PTHR37066:SF1">
    <property type="entry name" value="LNS2_PITP DOMAIN-CONTAINING PROTEIN"/>
    <property type="match status" value="1"/>
</dbReference>
<feature type="compositionally biased region" description="Low complexity" evidence="4">
    <location>
        <begin position="953"/>
        <end position="977"/>
    </location>
</feature>
<accession>A0A6G0SK63</accession>
<keyword evidence="2" id="KW-0450">Lipoyl</keyword>
<evidence type="ECO:0000256" key="4">
    <source>
        <dbReference type="SAM" id="MobiDB-lite"/>
    </source>
</evidence>
<keyword evidence="3" id="KW-0809">Transit peptide</keyword>
<dbReference type="Proteomes" id="UP000486351">
    <property type="component" value="Unassembled WGS sequence"/>
</dbReference>
<dbReference type="EMBL" id="QXFY01000037">
    <property type="protein sequence ID" value="KAE9360966.1"/>
    <property type="molecule type" value="Genomic_DNA"/>
</dbReference>
<evidence type="ECO:0000256" key="2">
    <source>
        <dbReference type="ARBA" id="ARBA00022823"/>
    </source>
</evidence>
<evidence type="ECO:0000256" key="3">
    <source>
        <dbReference type="ARBA" id="ARBA00022946"/>
    </source>
</evidence>
<dbReference type="PANTHER" id="PTHR37066">
    <property type="entry name" value="HELICASE-ASSOCIATED"/>
    <property type="match status" value="1"/>
</dbReference>
<evidence type="ECO:0000259" key="5">
    <source>
        <dbReference type="PROSITE" id="PS50968"/>
    </source>
</evidence>
<dbReference type="PROSITE" id="PS50968">
    <property type="entry name" value="BIOTINYL_LIPOYL"/>
    <property type="match status" value="2"/>
</dbReference>
<feature type="domain" description="Lipoyl-binding" evidence="5">
    <location>
        <begin position="768"/>
        <end position="843"/>
    </location>
</feature>
<dbReference type="InterPro" id="IPR023213">
    <property type="entry name" value="CAT-like_dom_sf"/>
</dbReference>
<protein>
    <recommendedName>
        <fullName evidence="5">Lipoyl-binding domain-containing protein</fullName>
    </recommendedName>
</protein>
<dbReference type="AlphaFoldDB" id="A0A6G0SK63"/>
<name>A0A6G0SK63_9STRA</name>
<comment type="similarity">
    <text evidence="1">Belongs to the 2-oxoacid dehydrogenase family.</text>
</comment>
<dbReference type="CDD" id="cd06849">
    <property type="entry name" value="lipoyl_domain"/>
    <property type="match status" value="2"/>
</dbReference>
<dbReference type="PROSITE" id="PS00189">
    <property type="entry name" value="LIPOYL"/>
    <property type="match status" value="2"/>
</dbReference>